<evidence type="ECO:0000256" key="4">
    <source>
        <dbReference type="ARBA" id="ARBA00022825"/>
    </source>
</evidence>
<dbReference type="PANTHER" id="PTHR43806:SF65">
    <property type="entry name" value="SERINE PROTEASE APRX"/>
    <property type="match status" value="1"/>
</dbReference>
<organism evidence="10 11">
    <name type="scientific">Kibdelosporangium aridum</name>
    <dbReference type="NCBI Taxonomy" id="2030"/>
    <lineage>
        <taxon>Bacteria</taxon>
        <taxon>Bacillati</taxon>
        <taxon>Actinomycetota</taxon>
        <taxon>Actinomycetes</taxon>
        <taxon>Pseudonocardiales</taxon>
        <taxon>Pseudonocardiaceae</taxon>
        <taxon>Kibdelosporangium</taxon>
    </lineage>
</organism>
<dbReference type="AlphaFoldDB" id="A0A1W2B8X1"/>
<dbReference type="PROSITE" id="PS00138">
    <property type="entry name" value="SUBTILASE_SER"/>
    <property type="match status" value="1"/>
</dbReference>
<dbReference type="EMBL" id="FWXV01000001">
    <property type="protein sequence ID" value="SMC69425.1"/>
    <property type="molecule type" value="Genomic_DNA"/>
</dbReference>
<name>A0A1W2B8X1_KIBAR</name>
<proteinExistence type="inferred from homology"/>
<dbReference type="SUPFAM" id="SSF52743">
    <property type="entry name" value="Subtilisin-like"/>
    <property type="match status" value="1"/>
</dbReference>
<dbReference type="GO" id="GO:0004252">
    <property type="term" value="F:serine-type endopeptidase activity"/>
    <property type="evidence" value="ECO:0007669"/>
    <property type="project" value="UniProtKB-UniRule"/>
</dbReference>
<dbReference type="GO" id="GO:0006508">
    <property type="term" value="P:proteolysis"/>
    <property type="evidence" value="ECO:0007669"/>
    <property type="project" value="UniProtKB-KW"/>
</dbReference>
<evidence type="ECO:0000256" key="5">
    <source>
        <dbReference type="PIRSR" id="PIRSR615500-1"/>
    </source>
</evidence>
<evidence type="ECO:0000256" key="3">
    <source>
        <dbReference type="ARBA" id="ARBA00022801"/>
    </source>
</evidence>
<feature type="active site" description="Charge relay system" evidence="5 6">
    <location>
        <position position="231"/>
    </location>
</feature>
<keyword evidence="3 6" id="KW-0378">Hydrolase</keyword>
<protein>
    <submittedName>
        <fullName evidence="10">Serine protease, subtilisin family</fullName>
    </submittedName>
</protein>
<dbReference type="PRINTS" id="PR00723">
    <property type="entry name" value="SUBTILISIN"/>
</dbReference>
<feature type="signal peptide" evidence="8">
    <location>
        <begin position="1"/>
        <end position="28"/>
    </location>
</feature>
<feature type="active site" description="Charge relay system" evidence="5 6">
    <location>
        <position position="199"/>
    </location>
</feature>
<dbReference type="InterPro" id="IPR036852">
    <property type="entry name" value="Peptidase_S8/S53_dom_sf"/>
</dbReference>
<keyword evidence="2 6" id="KW-0645">Protease</keyword>
<evidence type="ECO:0000313" key="11">
    <source>
        <dbReference type="Proteomes" id="UP000192674"/>
    </source>
</evidence>
<feature type="active site" description="Charge relay system" evidence="5 6">
    <location>
        <position position="407"/>
    </location>
</feature>
<dbReference type="CDD" id="cd07487">
    <property type="entry name" value="Peptidases_S8_1"/>
    <property type="match status" value="1"/>
</dbReference>
<evidence type="ECO:0000256" key="6">
    <source>
        <dbReference type="PROSITE-ProRule" id="PRU01240"/>
    </source>
</evidence>
<dbReference type="InterPro" id="IPR050131">
    <property type="entry name" value="Peptidase_S8_subtilisin-like"/>
</dbReference>
<dbReference type="Proteomes" id="UP000192674">
    <property type="component" value="Unassembled WGS sequence"/>
</dbReference>
<dbReference type="InterPro" id="IPR015500">
    <property type="entry name" value="Peptidase_S8_subtilisin-rel"/>
</dbReference>
<keyword evidence="11" id="KW-1185">Reference proteome</keyword>
<accession>A0A1W2B8X1</accession>
<gene>
    <name evidence="10" type="ORF">SAMN05661093_01459</name>
</gene>
<dbReference type="PANTHER" id="PTHR43806">
    <property type="entry name" value="PEPTIDASE S8"/>
    <property type="match status" value="1"/>
</dbReference>
<evidence type="ECO:0000256" key="2">
    <source>
        <dbReference type="ARBA" id="ARBA00022670"/>
    </source>
</evidence>
<dbReference type="InterPro" id="IPR022398">
    <property type="entry name" value="Peptidase_S8_His-AS"/>
</dbReference>
<feature type="chain" id="PRO_5012167429" evidence="8">
    <location>
        <begin position="29"/>
        <end position="1056"/>
    </location>
</feature>
<dbReference type="PROSITE" id="PS51892">
    <property type="entry name" value="SUBTILASE"/>
    <property type="match status" value="1"/>
</dbReference>
<dbReference type="Pfam" id="PF00082">
    <property type="entry name" value="Peptidase_S8"/>
    <property type="match status" value="1"/>
</dbReference>
<dbReference type="Gene3D" id="3.40.50.200">
    <property type="entry name" value="Peptidase S8/S53 domain"/>
    <property type="match status" value="1"/>
</dbReference>
<dbReference type="PROSITE" id="PS00137">
    <property type="entry name" value="SUBTILASE_HIS"/>
    <property type="match status" value="1"/>
</dbReference>
<keyword evidence="8" id="KW-0732">Signal</keyword>
<feature type="domain" description="Peptidase S8/S53" evidence="9">
    <location>
        <begin position="190"/>
        <end position="454"/>
    </location>
</feature>
<dbReference type="InterPro" id="IPR023827">
    <property type="entry name" value="Peptidase_S8_Asp-AS"/>
</dbReference>
<evidence type="ECO:0000256" key="1">
    <source>
        <dbReference type="ARBA" id="ARBA00011073"/>
    </source>
</evidence>
<sequence>MRGRYRGPVAAAVTFALTAAFLSPPGHAEPARTQAEVITLLTGDQVFLGAQGTPRYLQPAPGRERQNFSVYQSNGHTFVVPADAMPLLAKGVLDERLFDVTELRRSGYGKGSVPVIVKYEAGRRPLTAQVTAELPSIDAVALTSAGTDVWSTVRSGSVKKVWLDAKRTATLDHSVPQIGAPTAWQAGYTGKGITVAVLDTGVDQTHPDLTTQEIGEKNFTSSRDNVDRYGHGTHVASIVAGTGAKSGGKYRGVAPDAKILDVKVLGDNGSGPDSGIIAGMQWAAEQGVDVINMSLGSFDSPEIDPLEEAVNTLSAKYGTLFVIAAGNYGPSTSTISSPGSADAALTVGAVDRNNQIADFSSRGPRDGGGVIKPDITGPGVNIVAALHAAGQIGDPVVDGYTSLSGTSMATPHVAGAAALLAQQHPSLTGSQLKARLVGSSTPTPGLTPFQQGAGRVDSAAVLKQTVSAEPTSASFGHHLWPHTHEPAVTKEITYTNDGPAPVTLDLRMETNAPASLFSISPAQLVVPAGGTATAVATAEVRNVPDGGQFGGAIVATGGGQRVRTAIEADLEVESYDLTLNAIARNGEQADFTSAYLINVDTGDRVFPEATVDGKLTQRLPKGRYLLTSSILGHDPYTHDVLNYPNLTITGPTTIDLDARLAKPVSIKLPTAEPAALSLLQVGFERTTAKDTFHVSNLSFGGNLDHIGLAQLGPDSDEVVGQLSTSWTVRNDFYGLAWYTKGRFLSGIAKEVQPGELATVKVDTGPLLPGQSAAIGATSSPRGQGNWGTGSLTAFTPPGIRTEYYGGENADWARRMNVLGDTGYQGGIDGPPRTYLPGKSYTESFYRGVFGPSFSDNKTDPWVQQRGDTLIAHVPLFGDGAGNAGFSMADKASTKLYRNGELMAESQEAGFVRMTVPQGSARYQLTAEASRSGYARSTYVSGSWTFQSDHSSGITALPVSAIRYAPKLDAADKAPTGVLFPVPIHVQTQAGAGPRPRLTSTEVSYDRGVTWQEAALFGDFLLLYHPPSAPSVSFRASAADDAGNTVEQTIIDAYQLA</sequence>
<dbReference type="InterPro" id="IPR000209">
    <property type="entry name" value="Peptidase_S8/S53_dom"/>
</dbReference>
<keyword evidence="4 6" id="KW-0720">Serine protease</keyword>
<dbReference type="InterPro" id="IPR023828">
    <property type="entry name" value="Peptidase_S8_Ser-AS"/>
</dbReference>
<dbReference type="PROSITE" id="PS00136">
    <property type="entry name" value="SUBTILASE_ASP"/>
    <property type="match status" value="1"/>
</dbReference>
<evidence type="ECO:0000259" key="9">
    <source>
        <dbReference type="Pfam" id="PF00082"/>
    </source>
</evidence>
<reference evidence="10 11" key="1">
    <citation type="submission" date="2017-04" db="EMBL/GenBank/DDBJ databases">
        <authorList>
            <person name="Afonso C.L."/>
            <person name="Miller P.J."/>
            <person name="Scott M.A."/>
            <person name="Spackman E."/>
            <person name="Goraichik I."/>
            <person name="Dimitrov K.M."/>
            <person name="Suarez D.L."/>
            <person name="Swayne D.E."/>
        </authorList>
    </citation>
    <scope>NUCLEOTIDE SEQUENCE [LARGE SCALE GENOMIC DNA]</scope>
    <source>
        <strain evidence="10 11">DSM 43828</strain>
    </source>
</reference>
<comment type="similarity">
    <text evidence="1 6 7">Belongs to the peptidase S8 family.</text>
</comment>
<evidence type="ECO:0000256" key="7">
    <source>
        <dbReference type="RuleBase" id="RU003355"/>
    </source>
</evidence>
<evidence type="ECO:0000256" key="8">
    <source>
        <dbReference type="SAM" id="SignalP"/>
    </source>
</evidence>
<evidence type="ECO:0000313" key="10">
    <source>
        <dbReference type="EMBL" id="SMC69425.1"/>
    </source>
</evidence>